<keyword evidence="4 7" id="KW-1133">Transmembrane helix</keyword>
<dbReference type="PANTHER" id="PTHR30572:SF4">
    <property type="entry name" value="ABC TRANSPORTER PERMEASE YTRF"/>
    <property type="match status" value="1"/>
</dbReference>
<keyword evidence="3 7" id="KW-0812">Transmembrane</keyword>
<keyword evidence="2" id="KW-1003">Cell membrane</keyword>
<keyword evidence="5 7" id="KW-0472">Membrane</keyword>
<evidence type="ECO:0000313" key="10">
    <source>
        <dbReference type="EMBL" id="GIQ61811.1"/>
    </source>
</evidence>
<dbReference type="PROSITE" id="PS51257">
    <property type="entry name" value="PROKAR_LIPOPROTEIN"/>
    <property type="match status" value="1"/>
</dbReference>
<feature type="domain" description="MacB-like periplasmic core" evidence="9">
    <location>
        <begin position="22"/>
        <end position="250"/>
    </location>
</feature>
<organism evidence="10 11">
    <name type="scientific">Paenibacillus cisolokensis</name>
    <dbReference type="NCBI Taxonomy" id="1658519"/>
    <lineage>
        <taxon>Bacteria</taxon>
        <taxon>Bacillati</taxon>
        <taxon>Bacillota</taxon>
        <taxon>Bacilli</taxon>
        <taxon>Bacillales</taxon>
        <taxon>Paenibacillaceae</taxon>
        <taxon>Paenibacillus</taxon>
    </lineage>
</organism>
<feature type="transmembrane region" description="Helical" evidence="7">
    <location>
        <begin position="268"/>
        <end position="292"/>
    </location>
</feature>
<sequence>MKMADKIRFVRQNMKKNKSRIFMTVLATAIGCAFLIMIASVAFGLQKSFVDELLRDRLLTEIDLYNSMKDGEPSPITAEDVRRISAMERVKAVTTHYMKGGEVELDGFETTTTLVFTDFEQEKAANLELEEGRMPESGSEIVVGYHLAEHLKNKQGASYSGRLLDAEVTVTGLAMDPKKNEMIESGEARLKVVGILKKPANERNMETHVMIAQSLMPSFLLQDEDIGSPQAKAYAASAEVVAALAKELREQGYSLYTAADSVNQMETIFLVMKIGLVFVGTIAVLIASIGIYNTMTMAVTERAQDIGIMKAVGAHPRSIRSIFLIESSGIGVMGALIGTVIAYGLSAAVNIALPPIIAAALDSKPPEGFVFSYIPLSLTLLSVGISVGVAVLSGMRPAERAVRIDVLRALRRDI</sequence>
<proteinExistence type="inferred from homology"/>
<evidence type="ECO:0000313" key="11">
    <source>
        <dbReference type="Proteomes" id="UP000680304"/>
    </source>
</evidence>
<evidence type="ECO:0000256" key="4">
    <source>
        <dbReference type="ARBA" id="ARBA00022989"/>
    </source>
</evidence>
<comment type="similarity">
    <text evidence="6">Belongs to the ABC-4 integral membrane protein family.</text>
</comment>
<evidence type="ECO:0000256" key="7">
    <source>
        <dbReference type="SAM" id="Phobius"/>
    </source>
</evidence>
<feature type="transmembrane region" description="Helical" evidence="7">
    <location>
        <begin position="373"/>
        <end position="393"/>
    </location>
</feature>
<dbReference type="EMBL" id="BOVJ01000010">
    <property type="protein sequence ID" value="GIQ61811.1"/>
    <property type="molecule type" value="Genomic_DNA"/>
</dbReference>
<feature type="transmembrane region" description="Helical" evidence="7">
    <location>
        <begin position="330"/>
        <end position="353"/>
    </location>
</feature>
<evidence type="ECO:0000256" key="5">
    <source>
        <dbReference type="ARBA" id="ARBA00023136"/>
    </source>
</evidence>
<evidence type="ECO:0000259" key="9">
    <source>
        <dbReference type="Pfam" id="PF12704"/>
    </source>
</evidence>
<evidence type="ECO:0000259" key="8">
    <source>
        <dbReference type="Pfam" id="PF02687"/>
    </source>
</evidence>
<dbReference type="Pfam" id="PF12704">
    <property type="entry name" value="MacB_PCD"/>
    <property type="match status" value="1"/>
</dbReference>
<dbReference type="RefSeq" id="WP_213527054.1">
    <property type="nucleotide sequence ID" value="NZ_BOVJ01000010.1"/>
</dbReference>
<evidence type="ECO:0000256" key="3">
    <source>
        <dbReference type="ARBA" id="ARBA00022692"/>
    </source>
</evidence>
<dbReference type="InterPro" id="IPR025857">
    <property type="entry name" value="MacB_PCD"/>
</dbReference>
<comment type="caution">
    <text evidence="10">The sequence shown here is derived from an EMBL/GenBank/DDBJ whole genome shotgun (WGS) entry which is preliminary data.</text>
</comment>
<evidence type="ECO:0000256" key="6">
    <source>
        <dbReference type="ARBA" id="ARBA00038076"/>
    </source>
</evidence>
<dbReference type="Proteomes" id="UP000680304">
    <property type="component" value="Unassembled WGS sequence"/>
</dbReference>
<feature type="domain" description="ABC3 transporter permease C-terminal" evidence="8">
    <location>
        <begin position="278"/>
        <end position="404"/>
    </location>
</feature>
<evidence type="ECO:0000256" key="1">
    <source>
        <dbReference type="ARBA" id="ARBA00004651"/>
    </source>
</evidence>
<dbReference type="InterPro" id="IPR050250">
    <property type="entry name" value="Macrolide_Exporter_MacB"/>
</dbReference>
<gene>
    <name evidence="10" type="primary">ytrF</name>
    <name evidence="10" type="ORF">PACILC2_03790</name>
</gene>
<evidence type="ECO:0000256" key="2">
    <source>
        <dbReference type="ARBA" id="ARBA00022475"/>
    </source>
</evidence>
<name>A0ABQ4N0V6_9BACL</name>
<dbReference type="PANTHER" id="PTHR30572">
    <property type="entry name" value="MEMBRANE COMPONENT OF TRANSPORTER-RELATED"/>
    <property type="match status" value="1"/>
</dbReference>
<comment type="subcellular location">
    <subcellularLocation>
        <location evidence="1">Cell membrane</location>
        <topology evidence="1">Multi-pass membrane protein</topology>
    </subcellularLocation>
</comment>
<reference evidence="10 11" key="1">
    <citation type="submission" date="2021-04" db="EMBL/GenBank/DDBJ databases">
        <title>Draft genome sequence of Paenibacillus cisolokensis, LC2-13A.</title>
        <authorList>
            <person name="Uke A."/>
            <person name="Chhe C."/>
            <person name="Baramee S."/>
            <person name="Kosugi A."/>
        </authorList>
    </citation>
    <scope>NUCLEOTIDE SEQUENCE [LARGE SCALE GENOMIC DNA]</scope>
    <source>
        <strain evidence="10 11">LC2-13A</strain>
    </source>
</reference>
<dbReference type="InterPro" id="IPR003838">
    <property type="entry name" value="ABC3_permease_C"/>
</dbReference>
<keyword evidence="11" id="KW-1185">Reference proteome</keyword>
<dbReference type="Pfam" id="PF02687">
    <property type="entry name" value="FtsX"/>
    <property type="match status" value="1"/>
</dbReference>
<accession>A0ABQ4N0V6</accession>
<protein>
    <submittedName>
        <fullName evidence="10">ABC transporter permease YtrF</fullName>
    </submittedName>
</protein>